<dbReference type="RefSeq" id="WP_330549702.1">
    <property type="nucleotide sequence ID" value="NZ_JAZEIO010000014.1"/>
</dbReference>
<name>A0ABU7N897_PSEVI</name>
<feature type="non-terminal residue" evidence="1">
    <location>
        <position position="1"/>
    </location>
</feature>
<evidence type="ECO:0000313" key="2">
    <source>
        <dbReference type="Proteomes" id="UP001343600"/>
    </source>
</evidence>
<dbReference type="Proteomes" id="UP001343600">
    <property type="component" value="Unassembled WGS sequence"/>
</dbReference>
<keyword evidence="2" id="KW-1185">Reference proteome</keyword>
<sequence>LAGDAVNAVFQENRVIVHRRQAASHGQVFAARQRYIENVVAPPTGWYCAPARDAERHIQPHTYSAMK</sequence>
<reference evidence="1 2" key="1">
    <citation type="submission" date="2024-01" db="EMBL/GenBank/DDBJ databases">
        <title>Characterization of Pseudomonas viridiflava in Georgia, USA.</title>
        <authorList>
            <person name="Zhao M."/>
            <person name="Dutta B."/>
        </authorList>
    </citation>
    <scope>NUCLEOTIDE SEQUENCE [LARGE SCALE GENOMIC DNA]</scope>
    <source>
        <strain evidence="1 2">21GA0539</strain>
    </source>
</reference>
<comment type="caution">
    <text evidence="1">The sequence shown here is derived from an EMBL/GenBank/DDBJ whole genome shotgun (WGS) entry which is preliminary data.</text>
</comment>
<organism evidence="1 2">
    <name type="scientific">Pseudomonas viridiflava</name>
    <name type="common">Phytomonas viridiflava</name>
    <dbReference type="NCBI Taxonomy" id="33069"/>
    <lineage>
        <taxon>Bacteria</taxon>
        <taxon>Pseudomonadati</taxon>
        <taxon>Pseudomonadota</taxon>
        <taxon>Gammaproteobacteria</taxon>
        <taxon>Pseudomonadales</taxon>
        <taxon>Pseudomonadaceae</taxon>
        <taxon>Pseudomonas</taxon>
    </lineage>
</organism>
<proteinExistence type="predicted"/>
<gene>
    <name evidence="1" type="ORF">V2I87_13770</name>
</gene>
<accession>A0ABU7N897</accession>
<evidence type="ECO:0000313" key="1">
    <source>
        <dbReference type="EMBL" id="MEE4041165.1"/>
    </source>
</evidence>
<protein>
    <submittedName>
        <fullName evidence="1">Uncharacterized protein</fullName>
    </submittedName>
</protein>
<dbReference type="EMBL" id="JAZEIP010000021">
    <property type="protein sequence ID" value="MEE4041165.1"/>
    <property type="molecule type" value="Genomic_DNA"/>
</dbReference>